<dbReference type="PANTHER" id="PTHR43744:SF9">
    <property type="entry name" value="POLYGALACTURONAN_RHAMNOGALACTURONAN TRANSPORT SYSTEM PERMEASE PROTEIN YTCP"/>
    <property type="match status" value="1"/>
</dbReference>
<protein>
    <submittedName>
        <fullName evidence="9">Carbohydrate ABC transporter permease</fullName>
    </submittedName>
</protein>
<dbReference type="EMBL" id="CP091430">
    <property type="protein sequence ID" value="UVI30260.1"/>
    <property type="molecule type" value="Genomic_DNA"/>
</dbReference>
<feature type="domain" description="ABC transmembrane type-1" evidence="8">
    <location>
        <begin position="71"/>
        <end position="264"/>
    </location>
</feature>
<evidence type="ECO:0000256" key="6">
    <source>
        <dbReference type="ARBA" id="ARBA00023136"/>
    </source>
</evidence>
<dbReference type="InterPro" id="IPR000515">
    <property type="entry name" value="MetI-like"/>
</dbReference>
<dbReference type="RefSeq" id="WP_258386330.1">
    <property type="nucleotide sequence ID" value="NZ_CP091430.1"/>
</dbReference>
<evidence type="ECO:0000256" key="5">
    <source>
        <dbReference type="ARBA" id="ARBA00022989"/>
    </source>
</evidence>
<dbReference type="PROSITE" id="PS51257">
    <property type="entry name" value="PROKAR_LIPOPROTEIN"/>
    <property type="match status" value="1"/>
</dbReference>
<evidence type="ECO:0000256" key="2">
    <source>
        <dbReference type="ARBA" id="ARBA00022448"/>
    </source>
</evidence>
<evidence type="ECO:0000259" key="8">
    <source>
        <dbReference type="PROSITE" id="PS50928"/>
    </source>
</evidence>
<evidence type="ECO:0000256" key="3">
    <source>
        <dbReference type="ARBA" id="ARBA00022475"/>
    </source>
</evidence>
<dbReference type="Gene3D" id="1.10.3720.10">
    <property type="entry name" value="MetI-like"/>
    <property type="match status" value="1"/>
</dbReference>
<dbReference type="PROSITE" id="PS50928">
    <property type="entry name" value="ABC_TM1"/>
    <property type="match status" value="1"/>
</dbReference>
<dbReference type="InterPro" id="IPR035906">
    <property type="entry name" value="MetI-like_sf"/>
</dbReference>
<evidence type="ECO:0000313" key="9">
    <source>
        <dbReference type="EMBL" id="UVI30260.1"/>
    </source>
</evidence>
<accession>A0ABY5S9P2</accession>
<evidence type="ECO:0000256" key="7">
    <source>
        <dbReference type="RuleBase" id="RU363032"/>
    </source>
</evidence>
<dbReference type="Pfam" id="PF00528">
    <property type="entry name" value="BPD_transp_1"/>
    <property type="match status" value="1"/>
</dbReference>
<dbReference type="CDD" id="cd06261">
    <property type="entry name" value="TM_PBP2"/>
    <property type="match status" value="1"/>
</dbReference>
<name>A0ABY5S9P2_9BACL</name>
<keyword evidence="5 7" id="KW-1133">Transmembrane helix</keyword>
<keyword evidence="3" id="KW-1003">Cell membrane</keyword>
<reference evidence="9" key="1">
    <citation type="submission" date="2022-01" db="EMBL/GenBank/DDBJ databases">
        <title>Paenibacillus spongiae sp. nov., isolated from marine sponge.</title>
        <authorList>
            <person name="Li Z."/>
            <person name="Zhang M."/>
        </authorList>
    </citation>
    <scope>NUCLEOTIDE SEQUENCE</scope>
    <source>
        <strain evidence="9">PHS-Z3</strain>
    </source>
</reference>
<feature type="transmembrane region" description="Helical" evidence="7">
    <location>
        <begin position="75"/>
        <end position="96"/>
    </location>
</feature>
<evidence type="ECO:0000256" key="1">
    <source>
        <dbReference type="ARBA" id="ARBA00004651"/>
    </source>
</evidence>
<keyword evidence="2 7" id="KW-0813">Transport</keyword>
<organism evidence="9 10">
    <name type="scientific">Paenibacillus spongiae</name>
    <dbReference type="NCBI Taxonomy" id="2909671"/>
    <lineage>
        <taxon>Bacteria</taxon>
        <taxon>Bacillati</taxon>
        <taxon>Bacillota</taxon>
        <taxon>Bacilli</taxon>
        <taxon>Bacillales</taxon>
        <taxon>Paenibacillaceae</taxon>
        <taxon>Paenibacillus</taxon>
    </lineage>
</organism>
<comment type="similarity">
    <text evidence="7">Belongs to the binding-protein-dependent transport system permease family.</text>
</comment>
<keyword evidence="10" id="KW-1185">Reference proteome</keyword>
<evidence type="ECO:0000313" key="10">
    <source>
        <dbReference type="Proteomes" id="UP001057877"/>
    </source>
</evidence>
<feature type="transmembrane region" description="Helical" evidence="7">
    <location>
        <begin position="108"/>
        <end position="131"/>
    </location>
</feature>
<keyword evidence="4 7" id="KW-0812">Transmembrane</keyword>
<feature type="transmembrane region" description="Helical" evidence="7">
    <location>
        <begin position="179"/>
        <end position="204"/>
    </location>
</feature>
<proteinExistence type="inferred from homology"/>
<dbReference type="PANTHER" id="PTHR43744">
    <property type="entry name" value="ABC TRANSPORTER PERMEASE PROTEIN MG189-RELATED-RELATED"/>
    <property type="match status" value="1"/>
</dbReference>
<dbReference type="SUPFAM" id="SSF161098">
    <property type="entry name" value="MetI-like"/>
    <property type="match status" value="1"/>
</dbReference>
<evidence type="ECO:0000256" key="4">
    <source>
        <dbReference type="ARBA" id="ARBA00022692"/>
    </source>
</evidence>
<feature type="transmembrane region" description="Helical" evidence="7">
    <location>
        <begin position="137"/>
        <end position="158"/>
    </location>
</feature>
<gene>
    <name evidence="9" type="ORF">L1F29_33680</name>
</gene>
<feature type="transmembrane region" description="Helical" evidence="7">
    <location>
        <begin position="7"/>
        <end position="28"/>
    </location>
</feature>
<dbReference type="Proteomes" id="UP001057877">
    <property type="component" value="Chromosome"/>
</dbReference>
<keyword evidence="6 7" id="KW-0472">Membrane</keyword>
<comment type="subcellular location">
    <subcellularLocation>
        <location evidence="1 7">Cell membrane</location>
        <topology evidence="1 7">Multi-pass membrane protein</topology>
    </subcellularLocation>
</comment>
<feature type="transmembrane region" description="Helical" evidence="7">
    <location>
        <begin position="255"/>
        <end position="272"/>
    </location>
</feature>
<sequence length="287" mass="31874">MNKKASWFDYMNVLILTLVVVACLYPFIYMTAVSMSGSGPITQGKVWLYPVDFNLDMYRYVFEDGRILTGYKNTLIYVTLGTACSLLVTVLGAYPLSKKQMIFQKPIMLMIVLTMFINGGMIPTFLVVRGLGLLDSIWAMVLPGLISTWNLIIMRTFFLSIPKELEESGKVDGLSEVGILFRIVLPVSKAVIATVGLFYAVGIWNGFMAPMLYLRSDDLYPLQLFLRNIVLSSEMTGSGAPIQGNIVVVEIAMKYAAIIVSTLPILCVYPFLQKYFVNGVMIGSVKG</sequence>